<proteinExistence type="predicted"/>
<reference evidence="2 3" key="1">
    <citation type="submission" date="2023-12" db="EMBL/GenBank/DDBJ databases">
        <title>Pseudomonas machongensis sp. nov., isolated from wilted pepper plants (Capsicum annuum).</title>
        <authorList>
            <person name="Qiu M."/>
            <person name="Li Y."/>
            <person name="Liu Q."/>
            <person name="Zhang X."/>
            <person name="Huang Y."/>
            <person name="Guo R."/>
            <person name="Hu M."/>
            <person name="Zhou J."/>
            <person name="Zhou X."/>
        </authorList>
    </citation>
    <scope>NUCLEOTIDE SEQUENCE [LARGE SCALE GENOMIC DNA]</scope>
    <source>
        <strain evidence="2 3">MH2</strain>
    </source>
</reference>
<evidence type="ECO:0000313" key="3">
    <source>
        <dbReference type="Proteomes" id="UP001302573"/>
    </source>
</evidence>
<dbReference type="Proteomes" id="UP001302573">
    <property type="component" value="Unassembled WGS sequence"/>
</dbReference>
<feature type="chain" id="PRO_5045057640" evidence="1">
    <location>
        <begin position="24"/>
        <end position="436"/>
    </location>
</feature>
<keyword evidence="1" id="KW-0732">Signal</keyword>
<sequence length="436" mass="48757">MRYLWLLLRGTLLCCLLSASAWALNGPETATALNQRMAATPKRCAGNQPDYACSGVLVRPMAELHPVKFWEHDTDSTERGSELFVYLRRDGNTGPLPQRTGYVLMNRFDALAQGKPYEVSARPAADDVQVRNWDASVPGQLAVEALYFDPAQVGGLLRGQRAQLEWFKATGGWLPLLRMEGDGFGFDQREQLYNGYQVASAINQRFAKTDLQCPGGRARFYCQGVWVRTVDNDQYKAWNPVPTDNPNQGVSFTWFSQDGNVSKTYKNQGFILFPSDYPVTQPLPLMCIYPFDASTAGQTSPCTFRSTCASLGLNTVALWLARYRNSPHHTCSFATDPESFQLAIDIRSQGVNDAIGWNESMLAAWPQDVPAQLPLEAFIYSDAVYSPGPRPGIEGAQKFQRQYIEETRRYLPVLQFSPAAVEGQLVTYRLEDQVLN</sequence>
<dbReference type="EMBL" id="JAYFUI010000187">
    <property type="protein sequence ID" value="MEA5673585.1"/>
    <property type="molecule type" value="Genomic_DNA"/>
</dbReference>
<evidence type="ECO:0000256" key="1">
    <source>
        <dbReference type="SAM" id="SignalP"/>
    </source>
</evidence>
<keyword evidence="3" id="KW-1185">Reference proteome</keyword>
<gene>
    <name evidence="2" type="ORF">VA602_19905</name>
</gene>
<organism evidence="2 3">
    <name type="scientific">Pseudomonas machongensis</name>
    <dbReference type="NCBI Taxonomy" id="3110229"/>
    <lineage>
        <taxon>Bacteria</taxon>
        <taxon>Pseudomonadati</taxon>
        <taxon>Pseudomonadota</taxon>
        <taxon>Gammaproteobacteria</taxon>
        <taxon>Pseudomonadales</taxon>
        <taxon>Pseudomonadaceae</taxon>
        <taxon>Pseudomonas</taxon>
    </lineage>
</organism>
<name>A0ABU5VJM4_9PSED</name>
<feature type="signal peptide" evidence="1">
    <location>
        <begin position="1"/>
        <end position="23"/>
    </location>
</feature>
<evidence type="ECO:0000313" key="2">
    <source>
        <dbReference type="EMBL" id="MEA5673585.1"/>
    </source>
</evidence>
<comment type="caution">
    <text evidence="2">The sequence shown here is derived from an EMBL/GenBank/DDBJ whole genome shotgun (WGS) entry which is preliminary data.</text>
</comment>
<accession>A0ABU5VJM4</accession>
<dbReference type="RefSeq" id="WP_323454086.1">
    <property type="nucleotide sequence ID" value="NZ_JAYFUI010000187.1"/>
</dbReference>
<protein>
    <submittedName>
        <fullName evidence="2">Uncharacterized protein</fullName>
    </submittedName>
</protein>